<dbReference type="InterPro" id="IPR011009">
    <property type="entry name" value="Kinase-like_dom_sf"/>
</dbReference>
<dbReference type="InterPro" id="IPR004119">
    <property type="entry name" value="EcKL"/>
</dbReference>
<dbReference type="PANTHER" id="PTHR11012:SF30">
    <property type="entry name" value="PROTEIN KINASE-LIKE DOMAIN-CONTAINING"/>
    <property type="match status" value="1"/>
</dbReference>
<dbReference type="RefSeq" id="XP_028129761.1">
    <property type="nucleotide sequence ID" value="XM_028273960.1"/>
</dbReference>
<organism evidence="2">
    <name type="scientific">Diabrotica virgifera virgifera</name>
    <name type="common">western corn rootworm</name>
    <dbReference type="NCBI Taxonomy" id="50390"/>
    <lineage>
        <taxon>Eukaryota</taxon>
        <taxon>Metazoa</taxon>
        <taxon>Ecdysozoa</taxon>
        <taxon>Arthropoda</taxon>
        <taxon>Hexapoda</taxon>
        <taxon>Insecta</taxon>
        <taxon>Pterygota</taxon>
        <taxon>Neoptera</taxon>
        <taxon>Endopterygota</taxon>
        <taxon>Coleoptera</taxon>
        <taxon>Polyphaga</taxon>
        <taxon>Cucujiformia</taxon>
        <taxon>Chrysomeloidea</taxon>
        <taxon>Chrysomelidae</taxon>
        <taxon>Galerucinae</taxon>
        <taxon>Diabroticina</taxon>
        <taxon>Diabroticites</taxon>
        <taxon>Diabrotica</taxon>
    </lineage>
</organism>
<feature type="domain" description="CHK kinase-like" evidence="1">
    <location>
        <begin position="123"/>
        <end position="316"/>
    </location>
</feature>
<dbReference type="KEGG" id="dvv:114325830"/>
<proteinExistence type="predicted"/>
<accession>A0A6P7F334</accession>
<dbReference type="SMART" id="SM00587">
    <property type="entry name" value="CHK"/>
    <property type="match status" value="1"/>
</dbReference>
<dbReference type="PANTHER" id="PTHR11012">
    <property type="entry name" value="PROTEIN KINASE-LIKE DOMAIN-CONTAINING"/>
    <property type="match status" value="1"/>
</dbReference>
<gene>
    <name evidence="2" type="primary">LOC114325830</name>
</gene>
<name>A0A6P7F334_DIAVI</name>
<reference evidence="2" key="1">
    <citation type="submission" date="2025-08" db="UniProtKB">
        <authorList>
            <consortium name="RefSeq"/>
        </authorList>
    </citation>
    <scope>IDENTIFICATION</scope>
    <source>
        <tissue evidence="2">Whole insect</tissue>
    </source>
</reference>
<dbReference type="InterPro" id="IPR015897">
    <property type="entry name" value="CHK_kinase-like"/>
</dbReference>
<protein>
    <submittedName>
        <fullName evidence="2">Uncharacterized protein LOC114325830</fullName>
    </submittedName>
</protein>
<sequence length="403" mass="47103">MSNLPDDINELIENSLGEKLDNFEVSVHGTNEKGEGFVGEILFLSLKHKISGKEDHLVVKIVLVSEVETTIDFLSSSYLNEIYFYTELWPALQAFQRKFPKVIPLDIVAHCYGDCREKGKEKIVLDNLKYKNYDVHPKTVPVSTELYTKTFELYGRYHALSFAYKHHEKDEFQRLAKPLANNWEGFLGLEMIKKEIHDDFFMMEEILRRNNENDVIRKIQPYIKNGVEIFRRSLHYEGPNSVIVHGDSWSNNMMLKYNDSKELEDIKLIDYQMATLGTPVYDLTYAFYSGADQETLKSWEHFLKIYYNSLSKSLKDYDLDVENIYPYEILKKEWKENIQFGFLMSLMIWGSKYLDIGDVSNLAVTGVETNMDLETWAYSNANYVQAILNLARHFSENDFFVTS</sequence>
<evidence type="ECO:0000313" key="2">
    <source>
        <dbReference type="RefSeq" id="XP_028129761.1"/>
    </source>
</evidence>
<dbReference type="Gene3D" id="3.90.1200.10">
    <property type="match status" value="1"/>
</dbReference>
<dbReference type="Pfam" id="PF02958">
    <property type="entry name" value="EcKL"/>
    <property type="match status" value="1"/>
</dbReference>
<dbReference type="InParanoid" id="A0A6P7F334"/>
<dbReference type="AlphaFoldDB" id="A0A6P7F334"/>
<evidence type="ECO:0000259" key="1">
    <source>
        <dbReference type="SMART" id="SM00587"/>
    </source>
</evidence>
<dbReference type="OrthoDB" id="6739446at2759"/>
<dbReference type="SUPFAM" id="SSF56112">
    <property type="entry name" value="Protein kinase-like (PK-like)"/>
    <property type="match status" value="1"/>
</dbReference>